<evidence type="ECO:0000256" key="4">
    <source>
        <dbReference type="ARBA" id="ARBA00023242"/>
    </source>
</evidence>
<evidence type="ECO:0000256" key="3">
    <source>
        <dbReference type="ARBA" id="ARBA00023155"/>
    </source>
</evidence>
<dbReference type="PANTHER" id="PTHR24327">
    <property type="entry name" value="HOMEOBOX PROTEIN"/>
    <property type="match status" value="1"/>
</dbReference>
<reference evidence="8" key="1">
    <citation type="submission" date="2009-03" db="EMBL/GenBank/DDBJ databases">
        <title>Caligus clemensi ESTs and full-length cDNAs.</title>
        <authorList>
            <person name="Yasuike M."/>
            <person name="von Schalburg K."/>
            <person name="Cooper G."/>
            <person name="Leong J."/>
            <person name="Jones S.R.M."/>
            <person name="Koop B.F."/>
        </authorList>
    </citation>
    <scope>NUCLEOTIDE SEQUENCE</scope>
    <source>
        <tissue evidence="8">Whole</tissue>
    </source>
</reference>
<gene>
    <name evidence="8" type="primary">HMEN</name>
</gene>
<evidence type="ECO:0000256" key="6">
    <source>
        <dbReference type="RuleBase" id="RU000682"/>
    </source>
</evidence>
<dbReference type="Pfam" id="PF00046">
    <property type="entry name" value="Homeodomain"/>
    <property type="match status" value="1"/>
</dbReference>
<dbReference type="AlphaFoldDB" id="C1C0J2"/>
<dbReference type="InterPro" id="IPR009057">
    <property type="entry name" value="Homeodomain-like_sf"/>
</dbReference>
<sequence length="391" mass="44189">MSFAGGCRDNQPYAQSSEQGDLSLPIMTINHSFTVRSIYLEPREAIPYPGTEYFPSYDFSSHLEYPIKKEPKEEVIGIDETPLYGGYNLLFEEESTREASSRIQCVAPPIDELASLEASSSQPIICPLTSNQNNQLLLPKPNFKPYIHSGNIPEENSNPIAQRILKILTEIPPLEDKSSVLISDSYPTVFHDNPGVPLPSFNSFYQPTHFSESEAVPHFNPQTTTIQQKEMTITQSNSFYQFPDTLEKKTSLKKRANKKSKDANAIQGIVPSPTCSSLGLSQMKALYNSIYRKRQRGSLKNKVISSGSISSGLYITAPRHQDQQVTKPQKKPRTIFSDSQSEGMLRVFRQNPYISSEQKTILSKHLEMSEKNISIWFKNRRSKLKKMKSSH</sequence>
<dbReference type="GO" id="GO:0005634">
    <property type="term" value="C:nucleus"/>
    <property type="evidence" value="ECO:0007669"/>
    <property type="project" value="UniProtKB-SubCell"/>
</dbReference>
<dbReference type="SMART" id="SM00389">
    <property type="entry name" value="HOX"/>
    <property type="match status" value="1"/>
</dbReference>
<accession>C1C0J2</accession>
<dbReference type="GO" id="GO:0000978">
    <property type="term" value="F:RNA polymerase II cis-regulatory region sequence-specific DNA binding"/>
    <property type="evidence" value="ECO:0007669"/>
    <property type="project" value="TreeGrafter"/>
</dbReference>
<evidence type="ECO:0000259" key="7">
    <source>
        <dbReference type="PROSITE" id="PS50071"/>
    </source>
</evidence>
<dbReference type="EMBL" id="BT080371">
    <property type="protein sequence ID" value="ACO14795.1"/>
    <property type="molecule type" value="mRNA"/>
</dbReference>
<name>C1C0J2_CALCM</name>
<keyword evidence="3 5" id="KW-0371">Homeobox</keyword>
<dbReference type="Gene3D" id="1.10.10.60">
    <property type="entry name" value="Homeodomain-like"/>
    <property type="match status" value="1"/>
</dbReference>
<dbReference type="SUPFAM" id="SSF46689">
    <property type="entry name" value="Homeodomain-like"/>
    <property type="match status" value="1"/>
</dbReference>
<dbReference type="InterPro" id="IPR017970">
    <property type="entry name" value="Homeobox_CS"/>
</dbReference>
<proteinExistence type="evidence at transcript level"/>
<organism evidence="8">
    <name type="scientific">Caligus clemensi</name>
    <name type="common">Sea louse</name>
    <dbReference type="NCBI Taxonomy" id="344056"/>
    <lineage>
        <taxon>Eukaryota</taxon>
        <taxon>Metazoa</taxon>
        <taxon>Ecdysozoa</taxon>
        <taxon>Arthropoda</taxon>
        <taxon>Crustacea</taxon>
        <taxon>Multicrustacea</taxon>
        <taxon>Hexanauplia</taxon>
        <taxon>Copepoda</taxon>
        <taxon>Siphonostomatoida</taxon>
        <taxon>Caligidae</taxon>
        <taxon>Caligus</taxon>
    </lineage>
</organism>
<evidence type="ECO:0000313" key="8">
    <source>
        <dbReference type="EMBL" id="ACO14795.1"/>
    </source>
</evidence>
<dbReference type="PANTHER" id="PTHR24327:SF41">
    <property type="entry name" value="BRAIN-SPECIFIC HOMEOBOX PROTEIN"/>
    <property type="match status" value="1"/>
</dbReference>
<evidence type="ECO:0000256" key="2">
    <source>
        <dbReference type="ARBA" id="ARBA00023125"/>
    </source>
</evidence>
<dbReference type="PROSITE" id="PS50071">
    <property type="entry name" value="HOMEOBOX_2"/>
    <property type="match status" value="1"/>
</dbReference>
<dbReference type="PROSITE" id="PS00027">
    <property type="entry name" value="HOMEOBOX_1"/>
    <property type="match status" value="1"/>
</dbReference>
<keyword evidence="2 5" id="KW-0238">DNA-binding</keyword>
<dbReference type="InterPro" id="IPR050460">
    <property type="entry name" value="Distal-less_Homeobox_TF"/>
</dbReference>
<comment type="subcellular location">
    <subcellularLocation>
        <location evidence="1 5 6">Nucleus</location>
    </subcellularLocation>
</comment>
<dbReference type="CDD" id="cd00086">
    <property type="entry name" value="homeodomain"/>
    <property type="match status" value="1"/>
</dbReference>
<protein>
    <submittedName>
        <fullName evidence="8">Homeobox protein Ht-En</fullName>
    </submittedName>
</protein>
<keyword evidence="4 5" id="KW-0539">Nucleus</keyword>
<dbReference type="GO" id="GO:0000981">
    <property type="term" value="F:DNA-binding transcription factor activity, RNA polymerase II-specific"/>
    <property type="evidence" value="ECO:0007669"/>
    <property type="project" value="InterPro"/>
</dbReference>
<evidence type="ECO:0000256" key="5">
    <source>
        <dbReference type="PROSITE-ProRule" id="PRU00108"/>
    </source>
</evidence>
<feature type="DNA-binding region" description="Homeobox" evidence="5">
    <location>
        <begin position="329"/>
        <end position="388"/>
    </location>
</feature>
<evidence type="ECO:0000256" key="1">
    <source>
        <dbReference type="ARBA" id="ARBA00004123"/>
    </source>
</evidence>
<feature type="domain" description="Homeobox" evidence="7">
    <location>
        <begin position="327"/>
        <end position="387"/>
    </location>
</feature>
<dbReference type="InterPro" id="IPR001356">
    <property type="entry name" value="HD"/>
</dbReference>